<protein>
    <submittedName>
        <fullName evidence="1">Uncharacterized protein</fullName>
    </submittedName>
</protein>
<evidence type="ECO:0000313" key="1">
    <source>
        <dbReference type="EMBL" id="KOM40113.1"/>
    </source>
</evidence>
<dbReference type="Gramene" id="KOM40113">
    <property type="protein sequence ID" value="KOM40113"/>
    <property type="gene ID" value="LR48_Vigan04g031100"/>
</dbReference>
<reference evidence="2" key="1">
    <citation type="journal article" date="2015" name="Proc. Natl. Acad. Sci. U.S.A.">
        <title>Genome sequencing of adzuki bean (Vigna angularis) provides insight into high starch and low fat accumulation and domestication.</title>
        <authorList>
            <person name="Yang K."/>
            <person name="Tian Z."/>
            <person name="Chen C."/>
            <person name="Luo L."/>
            <person name="Zhao B."/>
            <person name="Wang Z."/>
            <person name="Yu L."/>
            <person name="Li Y."/>
            <person name="Sun Y."/>
            <person name="Li W."/>
            <person name="Chen Y."/>
            <person name="Li Y."/>
            <person name="Zhang Y."/>
            <person name="Ai D."/>
            <person name="Zhao J."/>
            <person name="Shang C."/>
            <person name="Ma Y."/>
            <person name="Wu B."/>
            <person name="Wang M."/>
            <person name="Gao L."/>
            <person name="Sun D."/>
            <person name="Zhang P."/>
            <person name="Guo F."/>
            <person name="Wang W."/>
            <person name="Li Y."/>
            <person name="Wang J."/>
            <person name="Varshney R.K."/>
            <person name="Wang J."/>
            <person name="Ling H.Q."/>
            <person name="Wan P."/>
        </authorList>
    </citation>
    <scope>NUCLEOTIDE SEQUENCE</scope>
    <source>
        <strain evidence="2">cv. Jingnong 6</strain>
    </source>
</reference>
<accession>A0A0L9UBI2</accession>
<evidence type="ECO:0000313" key="2">
    <source>
        <dbReference type="Proteomes" id="UP000053144"/>
    </source>
</evidence>
<dbReference type="AlphaFoldDB" id="A0A0L9UBI2"/>
<organism evidence="1 2">
    <name type="scientific">Phaseolus angularis</name>
    <name type="common">Azuki bean</name>
    <name type="synonym">Vigna angularis</name>
    <dbReference type="NCBI Taxonomy" id="3914"/>
    <lineage>
        <taxon>Eukaryota</taxon>
        <taxon>Viridiplantae</taxon>
        <taxon>Streptophyta</taxon>
        <taxon>Embryophyta</taxon>
        <taxon>Tracheophyta</taxon>
        <taxon>Spermatophyta</taxon>
        <taxon>Magnoliopsida</taxon>
        <taxon>eudicotyledons</taxon>
        <taxon>Gunneridae</taxon>
        <taxon>Pentapetalae</taxon>
        <taxon>rosids</taxon>
        <taxon>fabids</taxon>
        <taxon>Fabales</taxon>
        <taxon>Fabaceae</taxon>
        <taxon>Papilionoideae</taxon>
        <taxon>50 kb inversion clade</taxon>
        <taxon>NPAAA clade</taxon>
        <taxon>indigoferoid/millettioid clade</taxon>
        <taxon>Phaseoleae</taxon>
        <taxon>Vigna</taxon>
    </lineage>
</organism>
<name>A0A0L9UBI2_PHAAN</name>
<dbReference type="Proteomes" id="UP000053144">
    <property type="component" value="Chromosome 4"/>
</dbReference>
<dbReference type="EMBL" id="CM003374">
    <property type="protein sequence ID" value="KOM40113.1"/>
    <property type="molecule type" value="Genomic_DNA"/>
</dbReference>
<gene>
    <name evidence="1" type="ORF">LR48_Vigan04g031100</name>
</gene>
<proteinExistence type="predicted"/>
<sequence>MAAKRVKLPLFDETDPVGWNTRAETYFEVQGSTQEMKLRLAKLKRELIGRYGGCQTENPY</sequence>